<keyword evidence="1" id="KW-0812">Transmembrane</keyword>
<evidence type="ECO:0000256" key="1">
    <source>
        <dbReference type="SAM" id="Phobius"/>
    </source>
</evidence>
<proteinExistence type="predicted"/>
<name>A0A6B1DY06_9CHLR</name>
<sequence length="134" mass="15261">MTMVARGIGGLMMVYSALYLAQFLFSPLYDNPQRVWDVMNVISGLGILVALVVNLRRMRSQSDGNPVPRRGAHTLFYANAALAIWFFHNWISLLTLEAGEATSVHHEVVWQLIAMMIPLVLATTGWRLWRENFR</sequence>
<keyword evidence="1" id="KW-1133">Transmembrane helix</keyword>
<dbReference type="EMBL" id="VXPY01000121">
    <property type="protein sequence ID" value="MYD91936.1"/>
    <property type="molecule type" value="Genomic_DNA"/>
</dbReference>
<feature type="transmembrane region" description="Helical" evidence="1">
    <location>
        <begin position="35"/>
        <end position="55"/>
    </location>
</feature>
<organism evidence="2">
    <name type="scientific">Caldilineaceae bacterium SB0662_bin_9</name>
    <dbReference type="NCBI Taxonomy" id="2605258"/>
    <lineage>
        <taxon>Bacteria</taxon>
        <taxon>Bacillati</taxon>
        <taxon>Chloroflexota</taxon>
        <taxon>Caldilineae</taxon>
        <taxon>Caldilineales</taxon>
        <taxon>Caldilineaceae</taxon>
    </lineage>
</organism>
<feature type="transmembrane region" description="Helical" evidence="1">
    <location>
        <begin position="108"/>
        <end position="129"/>
    </location>
</feature>
<gene>
    <name evidence="2" type="ORF">F4Y08_16670</name>
</gene>
<reference evidence="2" key="1">
    <citation type="submission" date="2019-09" db="EMBL/GenBank/DDBJ databases">
        <title>Characterisation of the sponge microbiome using genome-centric metagenomics.</title>
        <authorList>
            <person name="Engelberts J.P."/>
            <person name="Robbins S.J."/>
            <person name="De Goeij J.M."/>
            <person name="Aranda M."/>
            <person name="Bell S.C."/>
            <person name="Webster N.S."/>
        </authorList>
    </citation>
    <scope>NUCLEOTIDE SEQUENCE</scope>
    <source>
        <strain evidence="2">SB0662_bin_9</strain>
    </source>
</reference>
<dbReference type="AlphaFoldDB" id="A0A6B1DY06"/>
<feature type="transmembrane region" description="Helical" evidence="1">
    <location>
        <begin position="12"/>
        <end position="29"/>
    </location>
</feature>
<accession>A0A6B1DY06</accession>
<feature type="transmembrane region" description="Helical" evidence="1">
    <location>
        <begin position="76"/>
        <end position="96"/>
    </location>
</feature>
<comment type="caution">
    <text evidence="2">The sequence shown here is derived from an EMBL/GenBank/DDBJ whole genome shotgun (WGS) entry which is preliminary data.</text>
</comment>
<keyword evidence="1" id="KW-0472">Membrane</keyword>
<evidence type="ECO:0000313" key="2">
    <source>
        <dbReference type="EMBL" id="MYD91936.1"/>
    </source>
</evidence>
<protein>
    <submittedName>
        <fullName evidence="2">Uncharacterized protein</fullName>
    </submittedName>
</protein>